<evidence type="ECO:0000256" key="6">
    <source>
        <dbReference type="ARBA" id="ARBA00022989"/>
    </source>
</evidence>
<dbReference type="OrthoDB" id="9790355at2"/>
<feature type="domain" description="Magnesium transporter MgtE intracellular" evidence="8">
    <location>
        <begin position="45"/>
        <end position="148"/>
    </location>
</feature>
<evidence type="ECO:0000256" key="3">
    <source>
        <dbReference type="ARBA" id="ARBA00022448"/>
    </source>
</evidence>
<dbReference type="Pfam" id="PF00571">
    <property type="entry name" value="CBS"/>
    <property type="match status" value="2"/>
</dbReference>
<keyword evidence="3" id="KW-0813">Transport</keyword>
<dbReference type="InterPro" id="IPR006667">
    <property type="entry name" value="SLC41_membr_dom"/>
</dbReference>
<dbReference type="InterPro" id="IPR000644">
    <property type="entry name" value="CBS_dom"/>
</dbReference>
<dbReference type="GO" id="GO:0008324">
    <property type="term" value="F:monoatomic cation transmembrane transporter activity"/>
    <property type="evidence" value="ECO:0007669"/>
    <property type="project" value="InterPro"/>
</dbReference>
<accession>A0A7X5BLX8</accession>
<dbReference type="Proteomes" id="UP000465712">
    <property type="component" value="Unassembled WGS sequence"/>
</dbReference>
<evidence type="ECO:0000259" key="8">
    <source>
        <dbReference type="SMART" id="SM00924"/>
    </source>
</evidence>
<dbReference type="Pfam" id="PF03448">
    <property type="entry name" value="MgtE_N"/>
    <property type="match status" value="1"/>
</dbReference>
<reference evidence="9 10" key="1">
    <citation type="submission" date="2017-05" db="EMBL/GenBank/DDBJ databases">
        <title>High clonality and local adaptation shapes Vibrionaceae linages within an endangered oasis.</title>
        <authorList>
            <person name="Vazquez-Rosas-Landa M."/>
        </authorList>
    </citation>
    <scope>NUCLEOTIDE SEQUENCE [LARGE SCALE GENOMIC DNA]</scope>
    <source>
        <strain evidence="9 10">P46_P4S1P180</strain>
    </source>
</reference>
<dbReference type="Gene3D" id="1.20.50.50">
    <property type="match status" value="1"/>
</dbReference>
<dbReference type="PANTHER" id="PTHR41394:SF5">
    <property type="entry name" value="SLC41A_MGTE INTEGRAL MEMBRANE DOMAIN-CONTAINING PROTEIN"/>
    <property type="match status" value="1"/>
</dbReference>
<dbReference type="GO" id="GO:0016020">
    <property type="term" value="C:membrane"/>
    <property type="evidence" value="ECO:0007669"/>
    <property type="project" value="UniProtKB-SubCell"/>
</dbReference>
<keyword evidence="5" id="KW-0460">Magnesium</keyword>
<dbReference type="Gene3D" id="3.10.580.10">
    <property type="entry name" value="CBS-domain"/>
    <property type="match status" value="1"/>
</dbReference>
<dbReference type="Pfam" id="PF01769">
    <property type="entry name" value="MgtE"/>
    <property type="match status" value="1"/>
</dbReference>
<dbReference type="AlphaFoldDB" id="A0A7X5BLX8"/>
<sequence length="460" mass="50474">MNEEQDKAAVKDLLPQQELSQWVEDLNRVHDEEQERVFSEASEVLETSELGLLLESLPIDERLALWQTVAPEERVEVLVAMRSDARGVLIDNLSMPDLRAMLHGLDAEDLIELSQSLSDKLVDFALAKMSQDQKSWYEQSQQYDEEQIGRYVDHSLVMLTPNTRVFEALRAVRRADHPMLDRVYIVDKKGHYRGEVSLPVLLAADGQVRVDSLEDDIASPLKAEMDVYDAAERLEHSDQAAMAVVDDSGRFVGRATLRLAMEITRETYEARLMARAGLDEDTDLFAPVWLSAKRRALWLGINLLTAFLASWTIGLFEATLSQVVALAVLMPVVASMGGIAGSQTLTLIIRGLAMGQITFGNVWSLAKKELLVACLNGVLWAVVIAIVAAVWFSSIAIGGVIAAAITINIVVAAIAGVVIPVILDKYEIDPALSGSVILTTVTDVVGFFTFLGLGSLFLLG</sequence>
<comment type="caution">
    <text evidence="9">The sequence shown here is derived from an EMBL/GenBank/DDBJ whole genome shotgun (WGS) entry which is preliminary data.</text>
</comment>
<dbReference type="PANTHER" id="PTHR41394">
    <property type="entry name" value="MAGNESIUM TRANSPORTER MGTE"/>
    <property type="match status" value="1"/>
</dbReference>
<dbReference type="RefSeq" id="WP_051287845.1">
    <property type="nucleotide sequence ID" value="NZ_WXWU01000069.1"/>
</dbReference>
<dbReference type="SUPFAM" id="SSF54631">
    <property type="entry name" value="CBS-domain pair"/>
    <property type="match status" value="1"/>
</dbReference>
<keyword evidence="4" id="KW-0812">Transmembrane</keyword>
<name>A0A7X5BLX8_9GAMM</name>
<keyword evidence="7" id="KW-0472">Membrane</keyword>
<evidence type="ECO:0000256" key="5">
    <source>
        <dbReference type="ARBA" id="ARBA00022842"/>
    </source>
</evidence>
<evidence type="ECO:0000313" key="10">
    <source>
        <dbReference type="Proteomes" id="UP000465712"/>
    </source>
</evidence>
<evidence type="ECO:0000256" key="7">
    <source>
        <dbReference type="ARBA" id="ARBA00023136"/>
    </source>
</evidence>
<gene>
    <name evidence="9" type="ORF">CAG72_02260</name>
</gene>
<organism evidence="9 10">
    <name type="scientific">Photobacterium halotolerans</name>
    <dbReference type="NCBI Taxonomy" id="265726"/>
    <lineage>
        <taxon>Bacteria</taxon>
        <taxon>Pseudomonadati</taxon>
        <taxon>Pseudomonadota</taxon>
        <taxon>Gammaproteobacteria</taxon>
        <taxon>Vibrionales</taxon>
        <taxon>Vibrionaceae</taxon>
        <taxon>Photobacterium</taxon>
    </lineage>
</organism>
<evidence type="ECO:0000256" key="1">
    <source>
        <dbReference type="ARBA" id="ARBA00004141"/>
    </source>
</evidence>
<dbReference type="SMART" id="SM00924">
    <property type="entry name" value="MgtE_N"/>
    <property type="match status" value="1"/>
</dbReference>
<dbReference type="SUPFAM" id="SSF158791">
    <property type="entry name" value="MgtE N-terminal domain-like"/>
    <property type="match status" value="1"/>
</dbReference>
<evidence type="ECO:0000256" key="4">
    <source>
        <dbReference type="ARBA" id="ARBA00022692"/>
    </source>
</evidence>
<dbReference type="InterPro" id="IPR006668">
    <property type="entry name" value="Mg_transptr_MgtE_intracell_dom"/>
</dbReference>
<keyword evidence="6" id="KW-1133">Transmembrane helix</keyword>
<dbReference type="SUPFAM" id="SSF161093">
    <property type="entry name" value="MgtE membrane domain-like"/>
    <property type="match status" value="1"/>
</dbReference>
<dbReference type="InterPro" id="IPR036739">
    <property type="entry name" value="SLC41_membr_dom_sf"/>
</dbReference>
<comment type="similarity">
    <text evidence="2">Belongs to the SLC41A transporter family.</text>
</comment>
<dbReference type="Gene3D" id="1.10.357.20">
    <property type="entry name" value="SLC41 divalent cation transporters, integral membrane domain"/>
    <property type="match status" value="1"/>
</dbReference>
<comment type="subcellular location">
    <subcellularLocation>
        <location evidence="1">Membrane</location>
        <topology evidence="1">Multi-pass membrane protein</topology>
    </subcellularLocation>
</comment>
<dbReference type="InterPro" id="IPR046342">
    <property type="entry name" value="CBS_dom_sf"/>
</dbReference>
<evidence type="ECO:0000256" key="2">
    <source>
        <dbReference type="ARBA" id="ARBA00009749"/>
    </source>
</evidence>
<dbReference type="EMBL" id="WXWW01000041">
    <property type="protein sequence ID" value="NAW64029.1"/>
    <property type="molecule type" value="Genomic_DNA"/>
</dbReference>
<evidence type="ECO:0000313" key="9">
    <source>
        <dbReference type="EMBL" id="NAW64029.1"/>
    </source>
</evidence>
<proteinExistence type="inferred from homology"/>
<protein>
    <submittedName>
        <fullName evidence="9">Magnesium transporter</fullName>
    </submittedName>
</protein>